<evidence type="ECO:0000256" key="4">
    <source>
        <dbReference type="PROSITE-ProRule" id="PRU00335"/>
    </source>
</evidence>
<dbReference type="EMBL" id="WLYI01000010">
    <property type="protein sequence ID" value="MTD19317.1"/>
    <property type="molecule type" value="Genomic_DNA"/>
</dbReference>
<evidence type="ECO:0000256" key="2">
    <source>
        <dbReference type="ARBA" id="ARBA00023125"/>
    </source>
</evidence>
<dbReference type="PRINTS" id="PR00455">
    <property type="entry name" value="HTHTETR"/>
</dbReference>
<dbReference type="GO" id="GO:0003677">
    <property type="term" value="F:DNA binding"/>
    <property type="evidence" value="ECO:0007669"/>
    <property type="project" value="UniProtKB-UniRule"/>
</dbReference>
<keyword evidence="1" id="KW-0805">Transcription regulation</keyword>
<gene>
    <name evidence="6" type="ORF">GIR22_09180</name>
</gene>
<dbReference type="PROSITE" id="PS50977">
    <property type="entry name" value="HTH_TETR_2"/>
    <property type="match status" value="1"/>
</dbReference>
<sequence length="254" mass="27809">MTFSQLDAPSYHSAETILSCASALIVQIGYGAMSMRCLARQMGLQAGSLYYHFENKAAVLEQVVENVIGRRCDAWRQAKPKRATPLGLLERFVHFHVRYQFAFGAEEKSVLTEMRHLASERQAALAKEIAAYVDEVAGIVAKCRAKSADTEDVRITAASLIALLDGARQLRTSDAVRSDAHLVQVMYKLSLQLLNLHPLTAVSLATSSSAIATKTLARPVQRGSPVQDPFCAPSEVQCSITGTQDKKDKPHRPL</sequence>
<accession>A0A7X2UYP5</accession>
<feature type="DNA-binding region" description="H-T-H motif" evidence="4">
    <location>
        <begin position="34"/>
        <end position="53"/>
    </location>
</feature>
<evidence type="ECO:0000313" key="6">
    <source>
        <dbReference type="EMBL" id="MTD19317.1"/>
    </source>
</evidence>
<dbReference type="Gene3D" id="1.10.10.60">
    <property type="entry name" value="Homeodomain-like"/>
    <property type="match status" value="1"/>
</dbReference>
<dbReference type="AlphaFoldDB" id="A0A7X2UYP5"/>
<keyword evidence="2 4" id="KW-0238">DNA-binding</keyword>
<dbReference type="PANTHER" id="PTHR47506:SF7">
    <property type="entry name" value="TRANSCRIPTIONAL REGULATORY PROTEIN"/>
    <property type="match status" value="1"/>
</dbReference>
<dbReference type="InterPro" id="IPR023772">
    <property type="entry name" value="DNA-bd_HTH_TetR-type_CS"/>
</dbReference>
<dbReference type="Proteomes" id="UP000431485">
    <property type="component" value="Unassembled WGS sequence"/>
</dbReference>
<keyword evidence="7" id="KW-1185">Reference proteome</keyword>
<evidence type="ECO:0000256" key="1">
    <source>
        <dbReference type="ARBA" id="ARBA00023015"/>
    </source>
</evidence>
<name>A0A7X2UYP5_9PSED</name>
<dbReference type="SUPFAM" id="SSF46689">
    <property type="entry name" value="Homeodomain-like"/>
    <property type="match status" value="1"/>
</dbReference>
<organism evidence="6 7">
    <name type="scientific">Pseudomonas karstica</name>
    <dbReference type="NCBI Taxonomy" id="1055468"/>
    <lineage>
        <taxon>Bacteria</taxon>
        <taxon>Pseudomonadati</taxon>
        <taxon>Pseudomonadota</taxon>
        <taxon>Gammaproteobacteria</taxon>
        <taxon>Pseudomonadales</taxon>
        <taxon>Pseudomonadaceae</taxon>
        <taxon>Pseudomonas</taxon>
    </lineage>
</organism>
<evidence type="ECO:0000256" key="3">
    <source>
        <dbReference type="ARBA" id="ARBA00023163"/>
    </source>
</evidence>
<dbReference type="OrthoDB" id="7028830at2"/>
<feature type="domain" description="HTH tetR-type" evidence="5">
    <location>
        <begin position="11"/>
        <end position="71"/>
    </location>
</feature>
<dbReference type="Pfam" id="PF00440">
    <property type="entry name" value="TetR_N"/>
    <property type="match status" value="1"/>
</dbReference>
<reference evidence="6 7" key="1">
    <citation type="submission" date="2019-11" db="EMBL/GenBank/DDBJ databases">
        <title>Pseudmonas karstica sp. nov. and Pseudomonas spelaei sp. nov. from caves.</title>
        <authorList>
            <person name="Zeman M."/>
        </authorList>
    </citation>
    <scope>NUCLEOTIDE SEQUENCE [LARGE SCALE GENOMIC DNA]</scope>
    <source>
        <strain evidence="6 7">CCM 7891</strain>
    </source>
</reference>
<dbReference type="InterPro" id="IPR001647">
    <property type="entry name" value="HTH_TetR"/>
</dbReference>
<evidence type="ECO:0000259" key="5">
    <source>
        <dbReference type="PROSITE" id="PS50977"/>
    </source>
</evidence>
<protein>
    <submittedName>
        <fullName evidence="6">TetR family transcriptional regulator</fullName>
    </submittedName>
</protein>
<comment type="caution">
    <text evidence="6">The sequence shown here is derived from an EMBL/GenBank/DDBJ whole genome shotgun (WGS) entry which is preliminary data.</text>
</comment>
<keyword evidence="3" id="KW-0804">Transcription</keyword>
<dbReference type="Gene3D" id="1.10.357.10">
    <property type="entry name" value="Tetracycline Repressor, domain 2"/>
    <property type="match status" value="1"/>
</dbReference>
<evidence type="ECO:0000313" key="7">
    <source>
        <dbReference type="Proteomes" id="UP000431485"/>
    </source>
</evidence>
<dbReference type="InterPro" id="IPR009057">
    <property type="entry name" value="Homeodomain-like_sf"/>
</dbReference>
<dbReference type="PANTHER" id="PTHR47506">
    <property type="entry name" value="TRANSCRIPTIONAL REGULATORY PROTEIN"/>
    <property type="match status" value="1"/>
</dbReference>
<dbReference type="PROSITE" id="PS01081">
    <property type="entry name" value="HTH_TETR_1"/>
    <property type="match status" value="1"/>
</dbReference>
<proteinExistence type="predicted"/>